<dbReference type="PANTHER" id="PTHR21174">
    <property type="match status" value="1"/>
</dbReference>
<gene>
    <name evidence="1" type="ORF">KK060_09615</name>
</gene>
<organism evidence="1 2">
    <name type="scientific">Chryseosolibacter indicus</name>
    <dbReference type="NCBI Taxonomy" id="2782351"/>
    <lineage>
        <taxon>Bacteria</taxon>
        <taxon>Pseudomonadati</taxon>
        <taxon>Bacteroidota</taxon>
        <taxon>Cytophagia</taxon>
        <taxon>Cytophagales</taxon>
        <taxon>Chryseotaleaceae</taxon>
        <taxon>Chryseosolibacter</taxon>
    </lineage>
</organism>
<comment type="caution">
    <text evidence="1">The sequence shown here is derived from an EMBL/GenBank/DDBJ whole genome shotgun (WGS) entry which is preliminary data.</text>
</comment>
<dbReference type="EMBL" id="JAHESD010000016">
    <property type="protein sequence ID" value="MBT1703536.1"/>
    <property type="molecule type" value="Genomic_DNA"/>
</dbReference>
<dbReference type="PANTHER" id="PTHR21174:SF0">
    <property type="entry name" value="HD PHOSPHOHYDROLASE FAMILY PROTEIN-RELATED"/>
    <property type="match status" value="1"/>
</dbReference>
<evidence type="ECO:0008006" key="3">
    <source>
        <dbReference type="Google" id="ProtNLM"/>
    </source>
</evidence>
<sequence>MSRMKESLEDLFLQISNVYSNDRNIIDTWWQRIQTAYAEKHRHYHNLNHIKSVIDELYSCKDDINDWEATCLAAFFHDIVYEPLRKDNEERSADVADIYLSNLNMPEKQRNSTRQFIIATKKHEPLKTADINYFTDADLSVLGWPLPLYENYVRQIREEYKWYPDLIYKPGRRKVLEHFLKMDRIFKTDYFYSKYEVRAKENILSELARYK</sequence>
<keyword evidence="2" id="KW-1185">Reference proteome</keyword>
<dbReference type="PIRSF" id="PIRSF035170">
    <property type="entry name" value="HD_phosphohydro"/>
    <property type="match status" value="1"/>
</dbReference>
<dbReference type="RefSeq" id="WP_254153496.1">
    <property type="nucleotide sequence ID" value="NZ_JAHESD010000016.1"/>
</dbReference>
<evidence type="ECO:0000313" key="2">
    <source>
        <dbReference type="Proteomes" id="UP000772618"/>
    </source>
</evidence>
<evidence type="ECO:0000313" key="1">
    <source>
        <dbReference type="EMBL" id="MBT1703536.1"/>
    </source>
</evidence>
<dbReference type="Proteomes" id="UP000772618">
    <property type="component" value="Unassembled WGS sequence"/>
</dbReference>
<protein>
    <recommendedName>
        <fullName evidence="3">Metal-dependent HD superfamily phosphohydrolase</fullName>
    </recommendedName>
</protein>
<name>A0ABS5VQB7_9BACT</name>
<dbReference type="SUPFAM" id="SSF109604">
    <property type="entry name" value="HD-domain/PDEase-like"/>
    <property type="match status" value="1"/>
</dbReference>
<reference evidence="1 2" key="1">
    <citation type="submission" date="2021-05" db="EMBL/GenBank/DDBJ databases">
        <title>A Polyphasic approach of four new species of the genus Ohtaekwangia: Ohtaekwangia histidinii sp. nov., Ohtaekwangia cretensis sp. nov., Ohtaekwangia indiensis sp. nov., Ohtaekwangia reichenbachii sp. nov. from diverse environment.</title>
        <authorList>
            <person name="Octaviana S."/>
        </authorList>
    </citation>
    <scope>NUCLEOTIDE SEQUENCE [LARGE SCALE GENOMIC DNA]</scope>
    <source>
        <strain evidence="1 2">PWU20</strain>
    </source>
</reference>
<dbReference type="InterPro" id="IPR009218">
    <property type="entry name" value="HD_phosphohydro"/>
</dbReference>
<dbReference type="Gene3D" id="1.10.3210.10">
    <property type="entry name" value="Hypothetical protein af1432"/>
    <property type="match status" value="1"/>
</dbReference>
<accession>A0ABS5VQB7</accession>
<proteinExistence type="predicted"/>